<feature type="coiled-coil region" evidence="4">
    <location>
        <begin position="521"/>
        <end position="548"/>
    </location>
</feature>
<dbReference type="InterPro" id="IPR011333">
    <property type="entry name" value="SKP1/BTB/POZ_sf"/>
</dbReference>
<dbReference type="OrthoDB" id="624345at2759"/>
<evidence type="ECO:0000256" key="2">
    <source>
        <dbReference type="ARBA" id="ARBA00022786"/>
    </source>
</evidence>
<comment type="pathway">
    <text evidence="1">Protein modification; protein ubiquitination.</text>
</comment>
<dbReference type="PANTHER" id="PTHR32370">
    <property type="entry name" value="OS12G0117600 PROTEIN"/>
    <property type="match status" value="1"/>
</dbReference>
<dbReference type="Proteomes" id="UP001165190">
    <property type="component" value="Unassembled WGS sequence"/>
</dbReference>
<evidence type="ECO:0000256" key="1">
    <source>
        <dbReference type="ARBA" id="ARBA00004906"/>
    </source>
</evidence>
<evidence type="ECO:0000259" key="6">
    <source>
        <dbReference type="PROSITE" id="PS50097"/>
    </source>
</evidence>
<feature type="region of interest" description="Disordered" evidence="5">
    <location>
        <begin position="579"/>
        <end position="611"/>
    </location>
</feature>
<evidence type="ECO:0000256" key="5">
    <source>
        <dbReference type="SAM" id="MobiDB-lite"/>
    </source>
</evidence>
<dbReference type="SMART" id="SM00225">
    <property type="entry name" value="BTB"/>
    <property type="match status" value="1"/>
</dbReference>
<gene>
    <name evidence="8" type="ORF">HRI_003830500</name>
</gene>
<accession>A0A9W7MF20</accession>
<dbReference type="Pfam" id="PF00651">
    <property type="entry name" value="BTB"/>
    <property type="match status" value="1"/>
</dbReference>
<dbReference type="AlphaFoldDB" id="A0A9W7MF20"/>
<dbReference type="InterPro" id="IPR000210">
    <property type="entry name" value="BTB/POZ_dom"/>
</dbReference>
<keyword evidence="4" id="KW-0175">Coiled coil</keyword>
<protein>
    <submittedName>
        <fullName evidence="8">Uncharacterized protein</fullName>
    </submittedName>
</protein>
<evidence type="ECO:0000256" key="4">
    <source>
        <dbReference type="SAM" id="Coils"/>
    </source>
</evidence>
<keyword evidence="9" id="KW-1185">Reference proteome</keyword>
<sequence length="611" mass="67983">MVTFSDNTSLSSSNNPSPAPKFANSFTTRIFSDVAGDITIAVDGESFLLHKFPLVSRSGKIRKMVANGKDYNVSKLELVDFPGGPQTFELAMKFCYGMNFEITTANAALLRCAAEYLEMTEDYREENLIARTEVYLNEVVVHSLEKCVEVLCTCETLPPIAEELGITNRCVDAIAMNACKEQLVSGLSGLDCDGESTELKSGCLEWWIEDLSVLGIDYYHKVIIAMDRIGVRPDSIVESLMHYAQTSLKGIGKCQIWNPVRTKPMSGTAENEQRTIVETLVNLLPAEKNSSIPLSFLFGMLRMAIVVEAKVACRLELERRIAFRLEMVSLDDLLIPSLRAGDSLFDVDTVHRILVNFLQQIEDEENEDCGGYESDGLASLGHGSLLKVGRLIDSYLAEIAPDPYLSLQNFIAMIEVLPDYARVIDDGLYRAIDIYLKAHPMLSDHECKKLCKFIDWQKLSQEASNHAAQNERLPVQMAVRVLYFEQLRLKNALCGSSGDGLLSQKISSGVPSAAMSPRDNYASLRRENRELKLEISRMRVRLSELEKEQVVMKRGMMDKSGNGKTFFNSLSKGIGRIGIFSGPGEGKHQKSGRKARGSEGKTGRSRRYSLS</sequence>
<dbReference type="InterPro" id="IPR027356">
    <property type="entry name" value="NPH3_dom"/>
</dbReference>
<comment type="caution">
    <text evidence="8">The sequence shown here is derived from an EMBL/GenBank/DDBJ whole genome shotgun (WGS) entry which is preliminary data.</text>
</comment>
<keyword evidence="2" id="KW-0833">Ubl conjugation pathway</keyword>
<dbReference type="EMBL" id="BSYR01000035">
    <property type="protein sequence ID" value="GMJ01613.1"/>
    <property type="molecule type" value="Genomic_DNA"/>
</dbReference>
<feature type="domain" description="NPH3" evidence="7">
    <location>
        <begin position="205"/>
        <end position="488"/>
    </location>
</feature>
<evidence type="ECO:0000313" key="9">
    <source>
        <dbReference type="Proteomes" id="UP001165190"/>
    </source>
</evidence>
<dbReference type="Gene3D" id="3.30.710.10">
    <property type="entry name" value="Potassium Channel Kv1.1, Chain A"/>
    <property type="match status" value="1"/>
</dbReference>
<evidence type="ECO:0000259" key="7">
    <source>
        <dbReference type="PROSITE" id="PS51649"/>
    </source>
</evidence>
<evidence type="ECO:0000256" key="3">
    <source>
        <dbReference type="PROSITE-ProRule" id="PRU00982"/>
    </source>
</evidence>
<organism evidence="8 9">
    <name type="scientific">Hibiscus trionum</name>
    <name type="common">Flower of an hour</name>
    <dbReference type="NCBI Taxonomy" id="183268"/>
    <lineage>
        <taxon>Eukaryota</taxon>
        <taxon>Viridiplantae</taxon>
        <taxon>Streptophyta</taxon>
        <taxon>Embryophyta</taxon>
        <taxon>Tracheophyta</taxon>
        <taxon>Spermatophyta</taxon>
        <taxon>Magnoliopsida</taxon>
        <taxon>eudicotyledons</taxon>
        <taxon>Gunneridae</taxon>
        <taxon>Pentapetalae</taxon>
        <taxon>rosids</taxon>
        <taxon>malvids</taxon>
        <taxon>Malvales</taxon>
        <taxon>Malvaceae</taxon>
        <taxon>Malvoideae</taxon>
        <taxon>Hibiscus</taxon>
    </lineage>
</organism>
<dbReference type="Pfam" id="PF03000">
    <property type="entry name" value="NPH3"/>
    <property type="match status" value="1"/>
</dbReference>
<feature type="domain" description="BTB" evidence="6">
    <location>
        <begin position="36"/>
        <end position="104"/>
    </location>
</feature>
<evidence type="ECO:0000313" key="8">
    <source>
        <dbReference type="EMBL" id="GMJ01613.1"/>
    </source>
</evidence>
<dbReference type="InterPro" id="IPR043454">
    <property type="entry name" value="NPH3/RPT2-like"/>
</dbReference>
<comment type="similarity">
    <text evidence="3">Belongs to the NPH3 family.</text>
</comment>
<dbReference type="PROSITE" id="PS51649">
    <property type="entry name" value="NPH3"/>
    <property type="match status" value="1"/>
</dbReference>
<dbReference type="SUPFAM" id="SSF54695">
    <property type="entry name" value="POZ domain"/>
    <property type="match status" value="1"/>
</dbReference>
<reference evidence="8" key="1">
    <citation type="submission" date="2023-05" db="EMBL/GenBank/DDBJ databases">
        <title>Genome and transcriptome analyses reveal genes involved in the formation of fine ridges on petal epidermal cells in Hibiscus trionum.</title>
        <authorList>
            <person name="Koshimizu S."/>
            <person name="Masuda S."/>
            <person name="Ishii T."/>
            <person name="Shirasu K."/>
            <person name="Hoshino A."/>
            <person name="Arita M."/>
        </authorList>
    </citation>
    <scope>NUCLEOTIDE SEQUENCE</scope>
    <source>
        <strain evidence="8">Hamamatsu line</strain>
    </source>
</reference>
<proteinExistence type="inferred from homology"/>
<name>A0A9W7MF20_HIBTR</name>
<dbReference type="PROSITE" id="PS50097">
    <property type="entry name" value="BTB"/>
    <property type="match status" value="1"/>
</dbReference>